<organism evidence="1 2">
    <name type="scientific">Aeromonas popoffii</name>
    <dbReference type="NCBI Taxonomy" id="70856"/>
    <lineage>
        <taxon>Bacteria</taxon>
        <taxon>Pseudomonadati</taxon>
        <taxon>Pseudomonadota</taxon>
        <taxon>Gammaproteobacteria</taxon>
        <taxon>Aeromonadales</taxon>
        <taxon>Aeromonadaceae</taxon>
        <taxon>Aeromonas</taxon>
    </lineage>
</organism>
<dbReference type="RefSeq" id="WP_212514967.1">
    <property type="nucleotide sequence ID" value="NZ_CAWQDX010000025.1"/>
</dbReference>
<gene>
    <name evidence="1" type="ORF">KAT72_22265</name>
</gene>
<protein>
    <recommendedName>
        <fullName evidence="3">Immunity protein 50</fullName>
    </recommendedName>
</protein>
<dbReference type="EMBL" id="JAGRZL010000120">
    <property type="protein sequence ID" value="MBR7631623.1"/>
    <property type="molecule type" value="Genomic_DNA"/>
</dbReference>
<evidence type="ECO:0008006" key="3">
    <source>
        <dbReference type="Google" id="ProtNLM"/>
    </source>
</evidence>
<comment type="caution">
    <text evidence="1">The sequence shown here is derived from an EMBL/GenBank/DDBJ whole genome shotgun (WGS) entry which is preliminary data.</text>
</comment>
<dbReference type="Proteomes" id="UP000675653">
    <property type="component" value="Unassembled WGS sequence"/>
</dbReference>
<keyword evidence="2" id="KW-1185">Reference proteome</keyword>
<name>A0ABS5GWV3_9GAMM</name>
<evidence type="ECO:0000313" key="1">
    <source>
        <dbReference type="EMBL" id="MBR7631623.1"/>
    </source>
</evidence>
<evidence type="ECO:0000313" key="2">
    <source>
        <dbReference type="Proteomes" id="UP000675653"/>
    </source>
</evidence>
<dbReference type="Pfam" id="PF15594">
    <property type="entry name" value="Imm50"/>
    <property type="match status" value="1"/>
</dbReference>
<sequence length="128" mass="15279">MWFDYASGKEKIKFMFDNDLSIDELEFKNFLFNGDLVRFQFTLKKIPKVYPKKWDAEKFNAISLVFSFVNINDFEFHGRKANFFCSPNFFSVTEKSIIEFQGEGFYLYCDAEFISIDGVTPYIDERWD</sequence>
<dbReference type="InterPro" id="IPR028957">
    <property type="entry name" value="Imm50"/>
</dbReference>
<proteinExistence type="predicted"/>
<accession>A0ABS5GWV3</accession>
<reference evidence="1 2" key="1">
    <citation type="submission" date="2021-04" db="EMBL/GenBank/DDBJ databases">
        <title>Draft Genome of Aeromonas popoffii ID682, isolated from a natural water source in Idaho.</title>
        <authorList>
            <person name="Testerman T."/>
            <person name="Graf J."/>
        </authorList>
    </citation>
    <scope>NUCLEOTIDE SEQUENCE [LARGE SCALE GENOMIC DNA]</scope>
    <source>
        <strain evidence="1 2">ID682</strain>
    </source>
</reference>